<dbReference type="RefSeq" id="WP_189092923.1">
    <property type="nucleotide sequence ID" value="NZ_BMQL01000050.1"/>
</dbReference>
<dbReference type="Proteomes" id="UP000603865">
    <property type="component" value="Unassembled WGS sequence"/>
</dbReference>
<evidence type="ECO:0000313" key="3">
    <source>
        <dbReference type="Proteomes" id="UP000603865"/>
    </source>
</evidence>
<keyword evidence="1" id="KW-0175">Coiled coil</keyword>
<proteinExistence type="predicted"/>
<keyword evidence="3" id="KW-1185">Reference proteome</keyword>
<evidence type="ECO:0000256" key="1">
    <source>
        <dbReference type="SAM" id="Coils"/>
    </source>
</evidence>
<feature type="coiled-coil region" evidence="1">
    <location>
        <begin position="322"/>
        <end position="352"/>
    </location>
</feature>
<comment type="caution">
    <text evidence="2">The sequence shown here is derived from an EMBL/GenBank/DDBJ whole genome shotgun (WGS) entry which is preliminary data.</text>
</comment>
<organism evidence="2 3">
    <name type="scientific">Deinococcus ruber</name>
    <dbReference type="NCBI Taxonomy" id="1848197"/>
    <lineage>
        <taxon>Bacteria</taxon>
        <taxon>Thermotogati</taxon>
        <taxon>Deinococcota</taxon>
        <taxon>Deinococci</taxon>
        <taxon>Deinococcales</taxon>
        <taxon>Deinococcaceae</taxon>
        <taxon>Deinococcus</taxon>
    </lineage>
</organism>
<evidence type="ECO:0000313" key="2">
    <source>
        <dbReference type="EMBL" id="GGR30588.1"/>
    </source>
</evidence>
<dbReference type="EMBL" id="BMQL01000050">
    <property type="protein sequence ID" value="GGR30588.1"/>
    <property type="molecule type" value="Genomic_DNA"/>
</dbReference>
<gene>
    <name evidence="2" type="ORF">GCM10008957_46660</name>
</gene>
<protein>
    <submittedName>
        <fullName evidence="2">Uncharacterized protein</fullName>
    </submittedName>
</protein>
<sequence length="451" mass="47389">MNVTLPKRRPAKEKRLKVNDTPVRAPRLHTTLLYVDPSGIATLISGERAATGPLSTLKALSATLKAKGPTLLLTDGELKDTTLPAGLPAKELQPYLDAQQNSLAILAPGQGTERFISLHDKRLVQQARAAARGARLQLTALMPLATATLRATHTTTTAVIINVTASSYETSIYSGRPAAFSRTQARTAEGSTARPLSLAQVISSAVSPLLSSGDRPSVIVVGSPDQPNTLASDVEPLFLSLEEALLGARLPAPAALDEDATVKPHPVSRALQLERPLDAKTALDRKLLASLGVAAAINLGLVVFTQSVQAQVTTLTQTKASLQQQADAVQALRALNDQLAARNTQAKALTQAKGPLAQDLPILARRITALHGHLQSLGGPNVVSPTDTLPFGTRVTRAYDLTAQTQDAQTLTGGFQKNGLAADIHSVDCSKGNCIVELRAAPTDTTAQVTP</sequence>
<reference evidence="2" key="2">
    <citation type="submission" date="2020-09" db="EMBL/GenBank/DDBJ databases">
        <authorList>
            <person name="Sun Q."/>
            <person name="Ohkuma M."/>
        </authorList>
    </citation>
    <scope>NUCLEOTIDE SEQUENCE</scope>
    <source>
        <strain evidence="2">JCM 31311</strain>
    </source>
</reference>
<reference evidence="2" key="1">
    <citation type="journal article" date="2014" name="Int. J. Syst. Evol. Microbiol.">
        <title>Complete genome sequence of Corynebacterium casei LMG S-19264T (=DSM 44701T), isolated from a smear-ripened cheese.</title>
        <authorList>
            <consortium name="US DOE Joint Genome Institute (JGI-PGF)"/>
            <person name="Walter F."/>
            <person name="Albersmeier A."/>
            <person name="Kalinowski J."/>
            <person name="Ruckert C."/>
        </authorList>
    </citation>
    <scope>NUCLEOTIDE SEQUENCE</scope>
    <source>
        <strain evidence="2">JCM 31311</strain>
    </source>
</reference>
<accession>A0A918FDQ3</accession>
<dbReference type="AlphaFoldDB" id="A0A918FDQ3"/>
<name>A0A918FDQ3_9DEIO</name>